<feature type="domain" description="Plastocyanin-like" evidence="13">
    <location>
        <begin position="209"/>
        <end position="354"/>
    </location>
</feature>
<comment type="cofactor">
    <cofactor evidence="2">
        <name>Cu cation</name>
        <dbReference type="ChEBI" id="CHEBI:23378"/>
    </cofactor>
</comment>
<evidence type="ECO:0000259" key="14">
    <source>
        <dbReference type="Pfam" id="PF07731"/>
    </source>
</evidence>
<keyword evidence="9" id="KW-1015">Disulfide bond</keyword>
<dbReference type="GO" id="GO:0046274">
    <property type="term" value="P:lignin catabolic process"/>
    <property type="evidence" value="ECO:0007669"/>
    <property type="project" value="UniProtKB-KW"/>
</dbReference>
<evidence type="ECO:0000256" key="4">
    <source>
        <dbReference type="ARBA" id="ARBA00012297"/>
    </source>
</evidence>
<reference evidence="16 17" key="1">
    <citation type="journal article" date="2018" name="Mol. Ecol.">
        <title>The obligate alkalophilic soda-lake fungus Sodiomyces alkalinus has shifted to a protein diet.</title>
        <authorList>
            <person name="Grum-Grzhimaylo A.A."/>
            <person name="Falkoski D.L."/>
            <person name="van den Heuvel J."/>
            <person name="Valero-Jimenez C.A."/>
            <person name="Min B."/>
            <person name="Choi I.G."/>
            <person name="Lipzen A."/>
            <person name="Daum C.G."/>
            <person name="Aanen D.K."/>
            <person name="Tsang A."/>
            <person name="Henrissat B."/>
            <person name="Bilanenko E.N."/>
            <person name="de Vries R.P."/>
            <person name="van Kan J.A.L."/>
            <person name="Grigoriev I.V."/>
            <person name="Debets A.J.M."/>
        </authorList>
    </citation>
    <scope>NUCLEOTIDE SEQUENCE [LARGE SCALE GENOMIC DNA]</scope>
    <source>
        <strain evidence="16 17">F11</strain>
    </source>
</reference>
<dbReference type="Gene3D" id="2.60.40.420">
    <property type="entry name" value="Cupredoxins - blue copper proteins"/>
    <property type="match status" value="3"/>
</dbReference>
<keyword evidence="11" id="KW-0439">Lignin degradation</keyword>
<dbReference type="Proteomes" id="UP000272025">
    <property type="component" value="Unassembled WGS sequence"/>
</dbReference>
<dbReference type="EC" id="1.10.3.2" evidence="4"/>
<dbReference type="FunFam" id="2.60.40.420:FF:000046">
    <property type="entry name" value="Multicopper oxidase"/>
    <property type="match status" value="1"/>
</dbReference>
<dbReference type="InterPro" id="IPR002355">
    <property type="entry name" value="Cu_oxidase_Cu_BS"/>
</dbReference>
<dbReference type="FunFam" id="2.60.40.420:FF:000045">
    <property type="entry name" value="Laccase 2"/>
    <property type="match status" value="1"/>
</dbReference>
<keyword evidence="5" id="KW-0479">Metal-binding</keyword>
<evidence type="ECO:0000256" key="7">
    <source>
        <dbReference type="ARBA" id="ARBA00023002"/>
    </source>
</evidence>
<dbReference type="InterPro" id="IPR045087">
    <property type="entry name" value="Cu-oxidase_fam"/>
</dbReference>
<evidence type="ECO:0000259" key="15">
    <source>
        <dbReference type="Pfam" id="PF07732"/>
    </source>
</evidence>
<dbReference type="FunFam" id="2.60.40.420:FF:000021">
    <property type="entry name" value="Extracellular dihydrogeodin oxidase/laccase"/>
    <property type="match status" value="1"/>
</dbReference>
<evidence type="ECO:0000256" key="5">
    <source>
        <dbReference type="ARBA" id="ARBA00022723"/>
    </source>
</evidence>
<name>A0A3N2Q3D8_SODAK</name>
<dbReference type="OrthoDB" id="2121828at2759"/>
<evidence type="ECO:0000256" key="11">
    <source>
        <dbReference type="ARBA" id="ARBA00023185"/>
    </source>
</evidence>
<comment type="catalytic activity">
    <reaction evidence="1">
        <text>4 hydroquinone + O2 = 4 benzosemiquinone + 2 H2O</text>
        <dbReference type="Rhea" id="RHEA:11276"/>
        <dbReference type="ChEBI" id="CHEBI:15377"/>
        <dbReference type="ChEBI" id="CHEBI:15379"/>
        <dbReference type="ChEBI" id="CHEBI:17594"/>
        <dbReference type="ChEBI" id="CHEBI:17977"/>
        <dbReference type="EC" id="1.10.3.2"/>
    </reaction>
</comment>
<evidence type="ECO:0000256" key="10">
    <source>
        <dbReference type="ARBA" id="ARBA00023180"/>
    </source>
</evidence>
<dbReference type="InterPro" id="IPR011706">
    <property type="entry name" value="Cu-oxidase_C"/>
</dbReference>
<evidence type="ECO:0000256" key="8">
    <source>
        <dbReference type="ARBA" id="ARBA00023008"/>
    </source>
</evidence>
<evidence type="ECO:0000313" key="17">
    <source>
        <dbReference type="Proteomes" id="UP000272025"/>
    </source>
</evidence>
<dbReference type="CDD" id="cd13854">
    <property type="entry name" value="CuRO_1_MaLCC_like"/>
    <property type="match status" value="1"/>
</dbReference>
<dbReference type="CDD" id="cd13901">
    <property type="entry name" value="CuRO_3_MaLCC_like"/>
    <property type="match status" value="1"/>
</dbReference>
<dbReference type="SMR" id="A0A3N2Q3D8"/>
<dbReference type="InterPro" id="IPR011707">
    <property type="entry name" value="Cu-oxidase-like_N"/>
</dbReference>
<evidence type="ECO:0000313" key="16">
    <source>
        <dbReference type="EMBL" id="ROT41227.1"/>
    </source>
</evidence>
<dbReference type="STRING" id="1314773.A0A3N2Q3D8"/>
<protein>
    <recommendedName>
        <fullName evidence="4">laccase</fullName>
        <ecNumber evidence="4">1.10.3.2</ecNumber>
    </recommendedName>
</protein>
<dbReference type="AlphaFoldDB" id="A0A3N2Q3D8"/>
<comment type="similarity">
    <text evidence="3">Belongs to the multicopper oxidase family.</text>
</comment>
<dbReference type="SUPFAM" id="SSF49503">
    <property type="entry name" value="Cupredoxins"/>
    <property type="match status" value="3"/>
</dbReference>
<dbReference type="RefSeq" id="XP_028469033.1">
    <property type="nucleotide sequence ID" value="XM_028613117.1"/>
</dbReference>
<evidence type="ECO:0000256" key="6">
    <source>
        <dbReference type="ARBA" id="ARBA00022729"/>
    </source>
</evidence>
<feature type="signal peptide" evidence="12">
    <location>
        <begin position="1"/>
        <end position="21"/>
    </location>
</feature>
<feature type="domain" description="Plastocyanin-like" evidence="15">
    <location>
        <begin position="86"/>
        <end position="196"/>
    </location>
</feature>
<keyword evidence="8" id="KW-0186">Copper</keyword>
<dbReference type="PROSITE" id="PS00080">
    <property type="entry name" value="MULTICOPPER_OXIDASE2"/>
    <property type="match status" value="1"/>
</dbReference>
<feature type="domain" description="Plastocyanin-like" evidence="14">
    <location>
        <begin position="435"/>
        <end position="549"/>
    </location>
</feature>
<evidence type="ECO:0000256" key="9">
    <source>
        <dbReference type="ARBA" id="ARBA00023157"/>
    </source>
</evidence>
<accession>A0A3N2Q3D8</accession>
<dbReference type="GO" id="GO:0005507">
    <property type="term" value="F:copper ion binding"/>
    <property type="evidence" value="ECO:0007669"/>
    <property type="project" value="InterPro"/>
</dbReference>
<evidence type="ECO:0000256" key="1">
    <source>
        <dbReference type="ARBA" id="ARBA00000349"/>
    </source>
</evidence>
<sequence>MGLKWFMTSLVAGLMASTVVANPLSSRTSTTRHKKRSCVKPCFNSPEDRSCWTPGWDIHTNFEEEVPITNVTRTYNLSITNVTSWDGADGVAKPVMLINGGFPGPTIEADWGDEVEIHVTNNLQHNGTSLHWHGIWQKYTNTMDGANGCTECPIPPGTTRTYKFLMRQYGTGWYHSHFSAQYGNGVVGMLKINGPASANYDVDLGPYPITDWYYDTADRLERASQFSDHGPPPDSDNVLFNGTHVNAEGGGRYAKTVLTPGKKHLLRLVNPSVDNTFTLSLVGHKFTVIAADFVPIEPVEKDTLFMTTGQRYDVIIEADQEIGNYWFNATLASSGMCGTTVIDHPAAIFSYEGAPEDELPTDPGAPVDAGCADETDLVPVVPKSAPRDDFLAHKNYLDVAVTLQPYGEKSVYRWKINDSDIDIEWGRPILEYVREGNYSWPRQANVIEVEEANVWTWWIIENGSRMPHPMHLHGHDTMLLGVGAGEFDPANHTDLLNFDNPTRRDVVQMPGSSWIAIAWRTDNPGVHLMHCHIAWHVSQGLSVQFLERSSEIAQTVDLHEIEPNCAAWREYEATAVYPKHDSGL</sequence>
<evidence type="ECO:0000259" key="13">
    <source>
        <dbReference type="Pfam" id="PF00394"/>
    </source>
</evidence>
<dbReference type="Pfam" id="PF00394">
    <property type="entry name" value="Cu-oxidase"/>
    <property type="match status" value="1"/>
</dbReference>
<dbReference type="PANTHER" id="PTHR11709:SF87">
    <property type="entry name" value="LACCASE"/>
    <property type="match status" value="1"/>
</dbReference>
<dbReference type="PANTHER" id="PTHR11709">
    <property type="entry name" value="MULTI-COPPER OXIDASE"/>
    <property type="match status" value="1"/>
</dbReference>
<keyword evidence="7" id="KW-0560">Oxidoreductase</keyword>
<evidence type="ECO:0000256" key="12">
    <source>
        <dbReference type="SAM" id="SignalP"/>
    </source>
</evidence>
<organism evidence="16 17">
    <name type="scientific">Sodiomyces alkalinus (strain CBS 110278 / VKM F-3762 / F11)</name>
    <name type="common">Alkaliphilic filamentous fungus</name>
    <dbReference type="NCBI Taxonomy" id="1314773"/>
    <lineage>
        <taxon>Eukaryota</taxon>
        <taxon>Fungi</taxon>
        <taxon>Dikarya</taxon>
        <taxon>Ascomycota</taxon>
        <taxon>Pezizomycotina</taxon>
        <taxon>Sordariomycetes</taxon>
        <taxon>Hypocreomycetidae</taxon>
        <taxon>Glomerellales</taxon>
        <taxon>Plectosphaerellaceae</taxon>
        <taxon>Sodiomyces</taxon>
    </lineage>
</organism>
<feature type="chain" id="PRO_5018066063" description="laccase" evidence="12">
    <location>
        <begin position="22"/>
        <end position="584"/>
    </location>
</feature>
<dbReference type="GO" id="GO:0052716">
    <property type="term" value="F:hydroquinone:oxygen oxidoreductase activity"/>
    <property type="evidence" value="ECO:0007669"/>
    <property type="project" value="UniProtKB-EC"/>
</dbReference>
<dbReference type="EMBL" id="ML119052">
    <property type="protein sequence ID" value="ROT41227.1"/>
    <property type="molecule type" value="Genomic_DNA"/>
</dbReference>
<dbReference type="Pfam" id="PF07732">
    <property type="entry name" value="Cu-oxidase_3"/>
    <property type="match status" value="1"/>
</dbReference>
<dbReference type="Pfam" id="PF07731">
    <property type="entry name" value="Cu-oxidase_2"/>
    <property type="match status" value="1"/>
</dbReference>
<dbReference type="InterPro" id="IPR008972">
    <property type="entry name" value="Cupredoxin"/>
</dbReference>
<dbReference type="GeneID" id="39581595"/>
<keyword evidence="17" id="KW-1185">Reference proteome</keyword>
<evidence type="ECO:0000256" key="3">
    <source>
        <dbReference type="ARBA" id="ARBA00010609"/>
    </source>
</evidence>
<dbReference type="CDD" id="cd13880">
    <property type="entry name" value="CuRO_2_MaLCC_like"/>
    <property type="match status" value="1"/>
</dbReference>
<keyword evidence="6 12" id="KW-0732">Signal</keyword>
<proteinExistence type="inferred from homology"/>
<dbReference type="InterPro" id="IPR001117">
    <property type="entry name" value="Cu-oxidase_2nd"/>
</dbReference>
<gene>
    <name evidence="16" type="ORF">SODALDRAFT_343276</name>
</gene>
<evidence type="ECO:0000256" key="2">
    <source>
        <dbReference type="ARBA" id="ARBA00001935"/>
    </source>
</evidence>
<keyword evidence="10" id="KW-0325">Glycoprotein</keyword>